<dbReference type="Proteomes" id="UP001442841">
    <property type="component" value="Chromosome"/>
</dbReference>
<evidence type="ECO:0000313" key="2">
    <source>
        <dbReference type="EMBL" id="XAN07890.1"/>
    </source>
</evidence>
<dbReference type="EMBL" id="CP154795">
    <property type="protein sequence ID" value="XAN07890.1"/>
    <property type="molecule type" value="Genomic_DNA"/>
</dbReference>
<sequence length="287" mass="31648">MIFGRKKKKATEETPATDVAEVEADEAVDADETTADEPTDAADEATTDDVDETADAGDDTEDVDDEIEEVNEDLDAEADDAETERWTNYDLSRDWREDGPFDFEEVDLEADEVRRIDFGSLIVTPLPDCEIRIQVSPDTQQIISILMVVGESAIELSAYAAPRTPGLWAEIREQIVEQTIAMGGEVGMAEGPFGTEVVRKVYLQAPDGRQFEQISRTWAAEGPRWLLRGILVGQVAQPDAPEELLHPFLDTFADIIVRRGDNPMPQGDQLPLNLPEGVEPPQPAPQA</sequence>
<evidence type="ECO:0000313" key="3">
    <source>
        <dbReference type="Proteomes" id="UP001442841"/>
    </source>
</evidence>
<feature type="region of interest" description="Disordered" evidence="1">
    <location>
        <begin position="260"/>
        <end position="287"/>
    </location>
</feature>
<keyword evidence="3" id="KW-1185">Reference proteome</keyword>
<dbReference type="InterPro" id="IPR022183">
    <property type="entry name" value="DUF3710"/>
</dbReference>
<accession>A0ABZ3FQB3</accession>
<protein>
    <submittedName>
        <fullName evidence="2">DUF3710 domain-containing protein</fullName>
    </submittedName>
</protein>
<gene>
    <name evidence="2" type="ORF">AADG42_11430</name>
</gene>
<feature type="region of interest" description="Disordered" evidence="1">
    <location>
        <begin position="1"/>
        <end position="85"/>
    </location>
</feature>
<proteinExistence type="predicted"/>
<organism evidence="2 3">
    <name type="scientific">Ammonicoccus fulvus</name>
    <dbReference type="NCBI Taxonomy" id="3138240"/>
    <lineage>
        <taxon>Bacteria</taxon>
        <taxon>Bacillati</taxon>
        <taxon>Actinomycetota</taxon>
        <taxon>Actinomycetes</taxon>
        <taxon>Propionibacteriales</taxon>
        <taxon>Propionibacteriaceae</taxon>
        <taxon>Ammonicoccus</taxon>
    </lineage>
</organism>
<evidence type="ECO:0000256" key="1">
    <source>
        <dbReference type="SAM" id="MobiDB-lite"/>
    </source>
</evidence>
<dbReference type="RefSeq" id="WP_425309349.1">
    <property type="nucleotide sequence ID" value="NZ_CP154795.1"/>
</dbReference>
<feature type="compositionally biased region" description="Acidic residues" evidence="1">
    <location>
        <begin position="20"/>
        <end position="82"/>
    </location>
</feature>
<name>A0ABZ3FQB3_9ACTN</name>
<dbReference type="Pfam" id="PF12502">
    <property type="entry name" value="DUF3710"/>
    <property type="match status" value="1"/>
</dbReference>
<feature type="compositionally biased region" description="Pro residues" evidence="1">
    <location>
        <begin position="278"/>
        <end position="287"/>
    </location>
</feature>
<reference evidence="2 3" key="1">
    <citation type="submission" date="2024-04" db="EMBL/GenBank/DDBJ databases">
        <title>Isolation of an actinomycete strain from pig manure.</title>
        <authorList>
            <person name="Gong T."/>
            <person name="Yu Z."/>
            <person name="An M."/>
            <person name="Wei C."/>
            <person name="Yang W."/>
            <person name="Liu L."/>
        </authorList>
    </citation>
    <scope>NUCLEOTIDE SEQUENCE [LARGE SCALE GENOMIC DNA]</scope>
    <source>
        <strain evidence="2 3">ZF39</strain>
    </source>
</reference>